<accession>A0A812DCX6</accession>
<dbReference type="Proteomes" id="UP000597762">
    <property type="component" value="Unassembled WGS sequence"/>
</dbReference>
<comment type="caution">
    <text evidence="1">The sequence shown here is derived from an EMBL/GenBank/DDBJ whole genome shotgun (WGS) entry which is preliminary data.</text>
</comment>
<keyword evidence="2" id="KW-1185">Reference proteome</keyword>
<proteinExistence type="predicted"/>
<evidence type="ECO:0000313" key="1">
    <source>
        <dbReference type="EMBL" id="CAE1299139.1"/>
    </source>
</evidence>
<dbReference type="EMBL" id="CAHIKZ030003342">
    <property type="protein sequence ID" value="CAE1299139.1"/>
    <property type="molecule type" value="Genomic_DNA"/>
</dbReference>
<evidence type="ECO:0000313" key="2">
    <source>
        <dbReference type="Proteomes" id="UP000597762"/>
    </source>
</evidence>
<dbReference type="AlphaFoldDB" id="A0A812DCX6"/>
<protein>
    <submittedName>
        <fullName evidence="1">Uncharacterized protein</fullName>
    </submittedName>
</protein>
<reference evidence="1" key="1">
    <citation type="submission" date="2021-01" db="EMBL/GenBank/DDBJ databases">
        <authorList>
            <person name="Li R."/>
            <person name="Bekaert M."/>
        </authorList>
    </citation>
    <scope>NUCLEOTIDE SEQUENCE</scope>
    <source>
        <strain evidence="1">Farmed</strain>
    </source>
</reference>
<organism evidence="1 2">
    <name type="scientific">Acanthosepion pharaonis</name>
    <name type="common">Pharaoh cuttlefish</name>
    <name type="synonym">Sepia pharaonis</name>
    <dbReference type="NCBI Taxonomy" id="158019"/>
    <lineage>
        <taxon>Eukaryota</taxon>
        <taxon>Metazoa</taxon>
        <taxon>Spiralia</taxon>
        <taxon>Lophotrochozoa</taxon>
        <taxon>Mollusca</taxon>
        <taxon>Cephalopoda</taxon>
        <taxon>Coleoidea</taxon>
        <taxon>Decapodiformes</taxon>
        <taxon>Sepiida</taxon>
        <taxon>Sepiina</taxon>
        <taxon>Sepiidae</taxon>
        <taxon>Acanthosepion</taxon>
    </lineage>
</organism>
<name>A0A812DCX6_ACAPH</name>
<sequence length="275" mass="29780">MLHSGLPSIFPIRLHSGPPRGRGQQLGFLISSGSHFSSGGPSGCGLDDSALPLYPSVPPFHSYPGRFVLGDSLPCGGRIASLACAPTMPASSPLTIGRKMTNHSTRPTFQSAVVRLIYGPLSPYTTEPCARIRHRSYNWVPVTWGLLPNWLDNPEPCAQRIYTSSTLARTGLAWIYRIHTASPILVYSDLPPIPNFPLLLRPGPVPEPAPSFSLSWSPLGSLATLPLILSQSRSLLRAASMAAARVLGPSFRTSSHPCNSDLETWGLLPNWWRSL</sequence>
<gene>
    <name evidence="1" type="ORF">SPHA_53035</name>
</gene>